<protein>
    <submittedName>
        <fullName evidence="12">Klk14: Kallikrein-14</fullName>
    </submittedName>
</protein>
<dbReference type="GO" id="GO:0006508">
    <property type="term" value="P:proteolysis"/>
    <property type="evidence" value="ECO:0007669"/>
    <property type="project" value="UniProtKB-KW"/>
</dbReference>
<dbReference type="PROSITE" id="PS50240">
    <property type="entry name" value="TRYPSIN_DOM"/>
    <property type="match status" value="1"/>
</dbReference>
<dbReference type="InterPro" id="IPR001254">
    <property type="entry name" value="Trypsin_dom"/>
</dbReference>
<dbReference type="PANTHER" id="PTHR24264">
    <property type="entry name" value="TRYPSIN-RELATED"/>
    <property type="match status" value="1"/>
</dbReference>
<dbReference type="InterPro" id="IPR050127">
    <property type="entry name" value="Serine_Proteases_S1"/>
</dbReference>
<comment type="caution">
    <text evidence="12">The sequence shown here is derived from an EMBL/GenBank/DDBJ whole genome shotgun (WGS) entry which is preliminary data.</text>
</comment>
<comment type="subunit">
    <text evidence="4">Monomer.</text>
</comment>
<dbReference type="InterPro" id="IPR009003">
    <property type="entry name" value="Peptidase_S1_PA"/>
</dbReference>
<dbReference type="Gene3D" id="2.40.10.10">
    <property type="entry name" value="Trypsin-like serine proteases"/>
    <property type="match status" value="2"/>
</dbReference>
<evidence type="ECO:0000256" key="3">
    <source>
        <dbReference type="ARBA" id="ARBA00009228"/>
    </source>
</evidence>
<keyword evidence="13" id="KW-1185">Reference proteome</keyword>
<sequence length="335" mass="36928">MLTSSLVTHCSLLDNPVKAVFHLKLSQELQIMPDFNHLMKHKLYGTQNETDLLPCSKLSQDFWAPADLTKPKMKQLFWGLLLVSSAVLAQESTGGRIIGGYDCKSNSRPFQAAIVTGNKGNWRIYCGASLVHPCWVLTAAHCRAKQRVKVCLGKHNLKQVEPTEQCMDVAQAIPHPEYNKKKMNKDYMLIRLKPCAMITKAVNVTRLPTSCPKDGQRCTVSGWGTIKSPQNKLPAKMQCANVSIVPYNQCNKAYFGKITSHMLCAGVPQGGIDSCQGDSGGPLVCNGLLEGVVSWGKSVCAQRGNPGVYAKVCCVVPWIQNTIKNWIRSLYDGFE</sequence>
<comment type="function">
    <text evidence="1">Snake venom serine protease that may act in the hemostasis system of the prey.</text>
</comment>
<comment type="similarity">
    <text evidence="3">Belongs to the peptidase S1 family. Snake venom subfamily.</text>
</comment>
<dbReference type="PRINTS" id="PR00722">
    <property type="entry name" value="CHYMOTRYPSIN"/>
</dbReference>
<dbReference type="GO" id="GO:0005615">
    <property type="term" value="C:extracellular space"/>
    <property type="evidence" value="ECO:0007669"/>
    <property type="project" value="TreeGrafter"/>
</dbReference>
<keyword evidence="9" id="KW-1015">Disulfide bond</keyword>
<dbReference type="SMART" id="SM00020">
    <property type="entry name" value="Tryp_SPc"/>
    <property type="match status" value="1"/>
</dbReference>
<keyword evidence="6 10" id="KW-0645">Protease</keyword>
<evidence type="ECO:0000256" key="10">
    <source>
        <dbReference type="RuleBase" id="RU363034"/>
    </source>
</evidence>
<dbReference type="PROSITE" id="PS00135">
    <property type="entry name" value="TRYPSIN_SER"/>
    <property type="match status" value="1"/>
</dbReference>
<evidence type="ECO:0000256" key="2">
    <source>
        <dbReference type="ARBA" id="ARBA00004613"/>
    </source>
</evidence>
<evidence type="ECO:0000313" key="13">
    <source>
        <dbReference type="Proteomes" id="UP001474421"/>
    </source>
</evidence>
<evidence type="ECO:0000256" key="7">
    <source>
        <dbReference type="ARBA" id="ARBA00022801"/>
    </source>
</evidence>
<dbReference type="EMBL" id="JAOTOJ010000011">
    <property type="protein sequence ID" value="KAK9394627.1"/>
    <property type="molecule type" value="Genomic_DNA"/>
</dbReference>
<dbReference type="PROSITE" id="PS00134">
    <property type="entry name" value="TRYPSIN_HIS"/>
    <property type="match status" value="1"/>
</dbReference>
<organism evidence="12 13">
    <name type="scientific">Crotalus adamanteus</name>
    <name type="common">Eastern diamondback rattlesnake</name>
    <dbReference type="NCBI Taxonomy" id="8729"/>
    <lineage>
        <taxon>Eukaryota</taxon>
        <taxon>Metazoa</taxon>
        <taxon>Chordata</taxon>
        <taxon>Craniata</taxon>
        <taxon>Vertebrata</taxon>
        <taxon>Euteleostomi</taxon>
        <taxon>Lepidosauria</taxon>
        <taxon>Squamata</taxon>
        <taxon>Bifurcata</taxon>
        <taxon>Unidentata</taxon>
        <taxon>Episquamata</taxon>
        <taxon>Toxicofera</taxon>
        <taxon>Serpentes</taxon>
        <taxon>Colubroidea</taxon>
        <taxon>Viperidae</taxon>
        <taxon>Crotalinae</taxon>
        <taxon>Crotalus</taxon>
    </lineage>
</organism>
<dbReference type="FunFam" id="2.40.10.10:FF:000077">
    <property type="entry name" value="Predicted protein"/>
    <property type="match status" value="1"/>
</dbReference>
<gene>
    <name evidence="12" type="ORF">NXF25_015155</name>
</gene>
<name>A0AAW1AY04_CROAD</name>
<keyword evidence="8 10" id="KW-0720">Serine protease</keyword>
<dbReference type="SUPFAM" id="SSF50494">
    <property type="entry name" value="Trypsin-like serine proteases"/>
    <property type="match status" value="1"/>
</dbReference>
<dbReference type="InterPro" id="IPR043504">
    <property type="entry name" value="Peptidase_S1_PA_chymotrypsin"/>
</dbReference>
<accession>A0AAW1AY04</accession>
<dbReference type="PANTHER" id="PTHR24264:SF77">
    <property type="entry name" value="PEPTIDASE S1 DOMAIN-CONTAINING PROTEIN"/>
    <property type="match status" value="1"/>
</dbReference>
<keyword evidence="5" id="KW-0964">Secreted</keyword>
<keyword evidence="7 10" id="KW-0378">Hydrolase</keyword>
<dbReference type="CDD" id="cd00190">
    <property type="entry name" value="Tryp_SPc"/>
    <property type="match status" value="1"/>
</dbReference>
<dbReference type="Pfam" id="PF00089">
    <property type="entry name" value="Trypsin"/>
    <property type="match status" value="1"/>
</dbReference>
<dbReference type="AlphaFoldDB" id="A0AAW1AY04"/>
<dbReference type="InterPro" id="IPR001314">
    <property type="entry name" value="Peptidase_S1A"/>
</dbReference>
<evidence type="ECO:0000313" key="12">
    <source>
        <dbReference type="EMBL" id="KAK9394627.1"/>
    </source>
</evidence>
<evidence type="ECO:0000256" key="9">
    <source>
        <dbReference type="ARBA" id="ARBA00023157"/>
    </source>
</evidence>
<evidence type="ECO:0000256" key="6">
    <source>
        <dbReference type="ARBA" id="ARBA00022670"/>
    </source>
</evidence>
<feature type="domain" description="Peptidase S1" evidence="11">
    <location>
        <begin position="97"/>
        <end position="324"/>
    </location>
</feature>
<dbReference type="InterPro" id="IPR018114">
    <property type="entry name" value="TRYPSIN_HIS"/>
</dbReference>
<dbReference type="GO" id="GO:0035821">
    <property type="term" value="P:modulation of process of another organism"/>
    <property type="evidence" value="ECO:0007669"/>
    <property type="project" value="UniProtKB-ARBA"/>
</dbReference>
<reference evidence="12 13" key="1">
    <citation type="journal article" date="2024" name="Proc. Natl. Acad. Sci. U.S.A.">
        <title>The genetic regulatory architecture and epigenomic basis for age-related changes in rattlesnake venom.</title>
        <authorList>
            <person name="Hogan M.P."/>
            <person name="Holding M.L."/>
            <person name="Nystrom G.S."/>
            <person name="Colston T.J."/>
            <person name="Bartlett D.A."/>
            <person name="Mason A.J."/>
            <person name="Ellsworth S.A."/>
            <person name="Rautsaw R.M."/>
            <person name="Lawrence K.C."/>
            <person name="Strickland J.L."/>
            <person name="He B."/>
            <person name="Fraser P."/>
            <person name="Margres M.J."/>
            <person name="Gilbert D.M."/>
            <person name="Gibbs H.L."/>
            <person name="Parkinson C.L."/>
            <person name="Rokyta D.R."/>
        </authorList>
    </citation>
    <scope>NUCLEOTIDE SEQUENCE [LARGE SCALE GENOMIC DNA]</scope>
    <source>
        <strain evidence="12">DRR0105</strain>
    </source>
</reference>
<dbReference type="InterPro" id="IPR033116">
    <property type="entry name" value="TRYPSIN_SER"/>
</dbReference>
<evidence type="ECO:0000259" key="11">
    <source>
        <dbReference type="PROSITE" id="PS50240"/>
    </source>
</evidence>
<comment type="subcellular location">
    <subcellularLocation>
        <location evidence="2">Secreted</location>
    </subcellularLocation>
</comment>
<proteinExistence type="inferred from homology"/>
<evidence type="ECO:0000256" key="8">
    <source>
        <dbReference type="ARBA" id="ARBA00022825"/>
    </source>
</evidence>
<dbReference type="Proteomes" id="UP001474421">
    <property type="component" value="Unassembled WGS sequence"/>
</dbReference>
<dbReference type="GO" id="GO:0004252">
    <property type="term" value="F:serine-type endopeptidase activity"/>
    <property type="evidence" value="ECO:0007669"/>
    <property type="project" value="InterPro"/>
</dbReference>
<evidence type="ECO:0000256" key="5">
    <source>
        <dbReference type="ARBA" id="ARBA00022525"/>
    </source>
</evidence>
<evidence type="ECO:0000256" key="4">
    <source>
        <dbReference type="ARBA" id="ARBA00011245"/>
    </source>
</evidence>
<evidence type="ECO:0000256" key="1">
    <source>
        <dbReference type="ARBA" id="ARBA00003258"/>
    </source>
</evidence>